<dbReference type="AlphaFoldDB" id="A0A501PD76"/>
<dbReference type="InterPro" id="IPR016364">
    <property type="entry name" value="Surface_antigen_Rickettsia"/>
</dbReference>
<dbReference type="Pfam" id="PF16998">
    <property type="entry name" value="17kDa_Anti_2"/>
    <property type="match status" value="1"/>
</dbReference>
<dbReference type="PIRSF" id="PIRSF002721">
    <property type="entry name" value="Surface_antigen_Rickettsia"/>
    <property type="match status" value="1"/>
</dbReference>
<feature type="domain" description="Surface antigen" evidence="3">
    <location>
        <begin position="53"/>
        <end position="151"/>
    </location>
</feature>
<evidence type="ECO:0000313" key="4">
    <source>
        <dbReference type="EMBL" id="TPD57957.1"/>
    </source>
</evidence>
<gene>
    <name evidence="4" type="ORF">FIV46_15390</name>
</gene>
<reference evidence="5" key="1">
    <citation type="submission" date="2019-06" db="EMBL/GenBank/DDBJ databases">
        <title>The complete genome of Emcibacter congregatus ZYLT.</title>
        <authorList>
            <person name="Zhao Z."/>
        </authorList>
    </citation>
    <scope>NUCLEOTIDE SEQUENCE [LARGE SCALE GENOMIC DNA]</scope>
    <source>
        <strain evidence="5">MCCC 1A06723</strain>
    </source>
</reference>
<dbReference type="OrthoDB" id="5402098at2"/>
<proteinExistence type="predicted"/>
<comment type="caution">
    <text evidence="4">The sequence shown here is derived from an EMBL/GenBank/DDBJ whole genome shotgun (WGS) entry which is preliminary data.</text>
</comment>
<organism evidence="4 5">
    <name type="scientific">Emcibacter nanhaiensis</name>
    <dbReference type="NCBI Taxonomy" id="1505037"/>
    <lineage>
        <taxon>Bacteria</taxon>
        <taxon>Pseudomonadati</taxon>
        <taxon>Pseudomonadota</taxon>
        <taxon>Alphaproteobacteria</taxon>
        <taxon>Emcibacterales</taxon>
        <taxon>Emcibacteraceae</taxon>
        <taxon>Emcibacter</taxon>
    </lineage>
</organism>
<comment type="subcellular location">
    <subcellularLocation>
        <location evidence="1">Membrane</location>
    </subcellularLocation>
</comment>
<dbReference type="GO" id="GO:0016020">
    <property type="term" value="C:membrane"/>
    <property type="evidence" value="ECO:0007669"/>
    <property type="project" value="UniProtKB-SubCell"/>
</dbReference>
<dbReference type="PANTHER" id="PTHR35603">
    <property type="match status" value="1"/>
</dbReference>
<keyword evidence="5" id="KW-1185">Reference proteome</keyword>
<dbReference type="InterPro" id="IPR051407">
    <property type="entry name" value="Bact_OM_lipoprot/Surf_antigen"/>
</dbReference>
<evidence type="ECO:0000256" key="2">
    <source>
        <dbReference type="ARBA" id="ARBA00023136"/>
    </source>
</evidence>
<keyword evidence="2" id="KW-0472">Membrane</keyword>
<name>A0A501PD76_9PROT</name>
<accession>A0A501PD76</accession>
<dbReference type="PANTHER" id="PTHR35603:SF2">
    <property type="entry name" value="OUTER MEMBRANE LIPOPROTEIN"/>
    <property type="match status" value="1"/>
</dbReference>
<evidence type="ECO:0000313" key="5">
    <source>
        <dbReference type="Proteomes" id="UP000319148"/>
    </source>
</evidence>
<evidence type="ECO:0000259" key="3">
    <source>
        <dbReference type="Pfam" id="PF16998"/>
    </source>
</evidence>
<sequence>MTTLVAAGLVFSTAGCESKQESGTVIGAVVGGLLGHSVGGSGGGKAFAIAVGAVAGAVVGSSIGKSLDEADRVKMQQSAQYALESGVSGETVTWHNPDSGNYGSVTPQPAYEPEPEQYCREYQQTITVGGKTETAYGTACRQPDGTWKITN</sequence>
<dbReference type="Proteomes" id="UP000319148">
    <property type="component" value="Unassembled WGS sequence"/>
</dbReference>
<evidence type="ECO:0000256" key="1">
    <source>
        <dbReference type="ARBA" id="ARBA00004370"/>
    </source>
</evidence>
<dbReference type="EMBL" id="VFIY01000018">
    <property type="protein sequence ID" value="TPD57957.1"/>
    <property type="molecule type" value="Genomic_DNA"/>
</dbReference>
<protein>
    <submittedName>
        <fullName evidence="4">Glycine zipper 2TM domain-containing protein</fullName>
    </submittedName>
</protein>
<dbReference type="InterPro" id="IPR032635">
    <property type="entry name" value="Anti_2"/>
</dbReference>